<evidence type="ECO:0000259" key="5">
    <source>
        <dbReference type="PROSITE" id="PS50118"/>
    </source>
</evidence>
<evidence type="ECO:0000313" key="6">
    <source>
        <dbReference type="EMBL" id="KAJ2932963.1"/>
    </source>
</evidence>
<dbReference type="InterPro" id="IPR050140">
    <property type="entry name" value="SRY-related_HMG-box_TF-like"/>
</dbReference>
<feature type="compositionally biased region" description="Gly residues" evidence="4">
    <location>
        <begin position="158"/>
        <end position="167"/>
    </location>
</feature>
<keyword evidence="3" id="KW-0539">Nucleus</keyword>
<comment type="caution">
    <text evidence="6">The sequence shown here is derived from an EMBL/GenBank/DDBJ whole genome shotgun (WGS) entry which is preliminary data.</text>
</comment>
<evidence type="ECO:0000313" key="7">
    <source>
        <dbReference type="Proteomes" id="UP001140091"/>
    </source>
</evidence>
<dbReference type="GO" id="GO:0000978">
    <property type="term" value="F:RNA polymerase II cis-regulatory region sequence-specific DNA binding"/>
    <property type="evidence" value="ECO:0007669"/>
    <property type="project" value="TreeGrafter"/>
</dbReference>
<dbReference type="OrthoDB" id="1919336at2759"/>
<feature type="compositionally biased region" description="Basic and acidic residues" evidence="4">
    <location>
        <begin position="39"/>
        <end position="50"/>
    </location>
</feature>
<dbReference type="EMBL" id="JANBPK010000754">
    <property type="protein sequence ID" value="KAJ2932963.1"/>
    <property type="molecule type" value="Genomic_DNA"/>
</dbReference>
<evidence type="ECO:0000256" key="2">
    <source>
        <dbReference type="ARBA" id="ARBA00023163"/>
    </source>
</evidence>
<evidence type="ECO:0000256" key="1">
    <source>
        <dbReference type="ARBA" id="ARBA00023125"/>
    </source>
</evidence>
<keyword evidence="7" id="KW-1185">Reference proteome</keyword>
<feature type="region of interest" description="Disordered" evidence="4">
    <location>
        <begin position="1"/>
        <end position="68"/>
    </location>
</feature>
<dbReference type="GO" id="GO:0005634">
    <property type="term" value="C:nucleus"/>
    <property type="evidence" value="ECO:0007669"/>
    <property type="project" value="UniProtKB-UniRule"/>
</dbReference>
<dbReference type="SMART" id="SM00398">
    <property type="entry name" value="HMG"/>
    <property type="match status" value="1"/>
</dbReference>
<evidence type="ECO:0000256" key="3">
    <source>
        <dbReference type="PROSITE-ProRule" id="PRU00267"/>
    </source>
</evidence>
<feature type="DNA-binding region" description="HMG box" evidence="3">
    <location>
        <begin position="66"/>
        <end position="134"/>
    </location>
</feature>
<reference evidence="6" key="1">
    <citation type="submission" date="2022-06" db="EMBL/GenBank/DDBJ databases">
        <title>Genome Sequence of Candolleomyces eurysporus.</title>
        <authorList>
            <person name="Buettner E."/>
        </authorList>
    </citation>
    <scope>NUCLEOTIDE SEQUENCE</scope>
    <source>
        <strain evidence="6">VTCC 930004</strain>
    </source>
</reference>
<dbReference type="SUPFAM" id="SSF47095">
    <property type="entry name" value="HMG-box"/>
    <property type="match status" value="1"/>
</dbReference>
<dbReference type="PANTHER" id="PTHR10270:SF161">
    <property type="entry name" value="SEX-DETERMINING REGION Y PROTEIN"/>
    <property type="match status" value="1"/>
</dbReference>
<dbReference type="Pfam" id="PF00505">
    <property type="entry name" value="HMG_box"/>
    <property type="match status" value="1"/>
</dbReference>
<dbReference type="GO" id="GO:0001228">
    <property type="term" value="F:DNA-binding transcription activator activity, RNA polymerase II-specific"/>
    <property type="evidence" value="ECO:0007669"/>
    <property type="project" value="TreeGrafter"/>
</dbReference>
<dbReference type="AlphaFoldDB" id="A0A9W8ML29"/>
<dbReference type="InterPro" id="IPR036910">
    <property type="entry name" value="HMG_box_dom_sf"/>
</dbReference>
<feature type="compositionally biased region" description="Basic and acidic residues" evidence="4">
    <location>
        <begin position="13"/>
        <end position="23"/>
    </location>
</feature>
<feature type="compositionally biased region" description="Polar residues" evidence="4">
    <location>
        <begin position="204"/>
        <end position="215"/>
    </location>
</feature>
<evidence type="ECO:0000256" key="4">
    <source>
        <dbReference type="SAM" id="MobiDB-lite"/>
    </source>
</evidence>
<keyword evidence="2" id="KW-0804">Transcription</keyword>
<dbReference type="Gene3D" id="1.10.30.10">
    <property type="entry name" value="High mobility group box domain"/>
    <property type="match status" value="1"/>
</dbReference>
<name>A0A9W8ML29_9AGAR</name>
<protein>
    <recommendedName>
        <fullName evidence="5">HMG box domain-containing protein</fullName>
    </recommendedName>
</protein>
<dbReference type="InterPro" id="IPR009071">
    <property type="entry name" value="HMG_box_dom"/>
</dbReference>
<dbReference type="GO" id="GO:0030154">
    <property type="term" value="P:cell differentiation"/>
    <property type="evidence" value="ECO:0007669"/>
    <property type="project" value="TreeGrafter"/>
</dbReference>
<dbReference type="Proteomes" id="UP001140091">
    <property type="component" value="Unassembled WGS sequence"/>
</dbReference>
<gene>
    <name evidence="6" type="ORF">H1R20_g4125</name>
</gene>
<sequence length="215" mass="24021">MSTRAQRVTRGASLKDTDLHDDLASISGSDDGNYPLYHDSSKHDVDHEQGADPALTSQTLNADGTPKRPMNAFMIFARRRRPQVSAENQAMRTGEISKLLSKEWSSMPQSEKQYYQEQAKLLKESFNSKYPEYVYRRRPNNSRRRRRSDASLKSADGAAGGEDGISGGDFESPTDGEEYDAKSDGSYPRNSHEPPPMYAFPIPTNVSPTDSPNRL</sequence>
<accession>A0A9W8ML29</accession>
<organism evidence="6 7">
    <name type="scientific">Candolleomyces eurysporus</name>
    <dbReference type="NCBI Taxonomy" id="2828524"/>
    <lineage>
        <taxon>Eukaryota</taxon>
        <taxon>Fungi</taxon>
        <taxon>Dikarya</taxon>
        <taxon>Basidiomycota</taxon>
        <taxon>Agaricomycotina</taxon>
        <taxon>Agaricomycetes</taxon>
        <taxon>Agaricomycetidae</taxon>
        <taxon>Agaricales</taxon>
        <taxon>Agaricineae</taxon>
        <taxon>Psathyrellaceae</taxon>
        <taxon>Candolleomyces</taxon>
    </lineage>
</organism>
<feature type="non-terminal residue" evidence="6">
    <location>
        <position position="215"/>
    </location>
</feature>
<feature type="compositionally biased region" description="Basic residues" evidence="4">
    <location>
        <begin position="136"/>
        <end position="147"/>
    </location>
</feature>
<dbReference type="PANTHER" id="PTHR10270">
    <property type="entry name" value="SOX TRANSCRIPTION FACTOR"/>
    <property type="match status" value="1"/>
</dbReference>
<keyword evidence="1 3" id="KW-0238">DNA-binding</keyword>
<dbReference type="PROSITE" id="PS50118">
    <property type="entry name" value="HMG_BOX_2"/>
    <property type="match status" value="1"/>
</dbReference>
<proteinExistence type="predicted"/>
<feature type="domain" description="HMG box" evidence="5">
    <location>
        <begin position="66"/>
        <end position="134"/>
    </location>
</feature>
<feature type="region of interest" description="Disordered" evidence="4">
    <location>
        <begin position="132"/>
        <end position="215"/>
    </location>
</feature>